<protein>
    <recommendedName>
        <fullName evidence="1">DUF7791 domain-containing protein</fullName>
    </recommendedName>
</protein>
<name>A0AB74BS68_ASPFL</name>
<dbReference type="Proteomes" id="UP000275480">
    <property type="component" value="Unassembled WGS sequence"/>
</dbReference>
<sequence length="630" mass="73168">MDGPLCGIVHDTLKQCPEFTPIVFPEQWEESIRSDWRVPLQFRFSRKDIRVALNTLLHNKELYEKYRLCFFVDGLDECLETCQQDYHDMVNLLLGWVDVAPLDLKLCISSRNYEIFRTAFEDEKRLKLHELTRHDIENFVIHRLKGFEICSYIKSAAQAKQKVLIEHLLTWANPLDRISVYRTFAVVGKLAELGMTPMTLLRYSFLSDYEMNTMFAMHAELSGCELIESDMKTRKTQARARLNDQSRGLIEIKPLPYRGHLLTKPLDIEHVTFIHRSVFDSLQTHHILDIMEACEGLDIVDAMSQIVLAEIKFFGLYSFHSTRLRWNLLKKLPPLLGYCQKEARDASIFRFFDELDHAVLCIQGLSPLQDQQNQLPVYISGTGHFTPSACYFSVFHWVIYTQYVGYLRYKILQDSRLVHDKFQFTHILACIIESIYDTGNVELLRVVEPYLEGFAQGPHMEITYIKGWSQTNILNTALLAALKWLADLSPADKTLYATLLESLLGSSTDIPWAIQAVTSYPRHNTATLQVTIHRSRVYKSYIRVEHQETVQYLMETNKGLSVSLHELVNFWELENASRLKQLLGPKPEIPEMDPSRMLDLLRQSPRLYRNRFGLIAGIVQLPWYISQYVA</sequence>
<dbReference type="EMBL" id="QQZZ01000177">
    <property type="protein sequence ID" value="RMZ37325.1"/>
    <property type="molecule type" value="Genomic_DNA"/>
</dbReference>
<dbReference type="AlphaFoldDB" id="A0AB74BS68"/>
<dbReference type="InterPro" id="IPR056693">
    <property type="entry name" value="DUF7791"/>
</dbReference>
<dbReference type="Pfam" id="PF25053">
    <property type="entry name" value="DUF7791"/>
    <property type="match status" value="1"/>
</dbReference>
<comment type="caution">
    <text evidence="2">The sequence shown here is derived from an EMBL/GenBank/DDBJ whole genome shotgun (WGS) entry which is preliminary data.</text>
</comment>
<dbReference type="PANTHER" id="PTHR10039:SF5">
    <property type="entry name" value="NACHT DOMAIN-CONTAINING PROTEIN"/>
    <property type="match status" value="1"/>
</dbReference>
<evidence type="ECO:0000259" key="1">
    <source>
        <dbReference type="Pfam" id="PF25053"/>
    </source>
</evidence>
<evidence type="ECO:0000313" key="2">
    <source>
        <dbReference type="EMBL" id="RMZ37325.1"/>
    </source>
</evidence>
<gene>
    <name evidence="2" type="ORF">CA14_011685</name>
</gene>
<organism evidence="2 3">
    <name type="scientific">Aspergillus flavus</name>
    <dbReference type="NCBI Taxonomy" id="5059"/>
    <lineage>
        <taxon>Eukaryota</taxon>
        <taxon>Fungi</taxon>
        <taxon>Dikarya</taxon>
        <taxon>Ascomycota</taxon>
        <taxon>Pezizomycotina</taxon>
        <taxon>Eurotiomycetes</taxon>
        <taxon>Eurotiomycetidae</taxon>
        <taxon>Eurotiales</taxon>
        <taxon>Aspergillaceae</taxon>
        <taxon>Aspergillus</taxon>
        <taxon>Aspergillus subgen. Circumdati</taxon>
    </lineage>
</organism>
<proteinExistence type="predicted"/>
<feature type="domain" description="DUF7791" evidence="1">
    <location>
        <begin position="195"/>
        <end position="294"/>
    </location>
</feature>
<evidence type="ECO:0000313" key="3">
    <source>
        <dbReference type="Proteomes" id="UP000275480"/>
    </source>
</evidence>
<accession>A0AB74BS68</accession>
<dbReference type="PANTHER" id="PTHR10039">
    <property type="entry name" value="AMELOGENIN"/>
    <property type="match status" value="1"/>
</dbReference>
<reference evidence="2 3" key="1">
    <citation type="submission" date="2018-07" db="EMBL/GenBank/DDBJ databases">
        <title>Identification of spontaneous genetic mutation associated with occurrence of a yellow conidial color mutant of Aspergillus flavus.</title>
        <authorList>
            <person name="Chang P.-K."/>
            <person name="Mack B.M."/>
            <person name="Scharfenstein L."/>
            <person name="Gilbert M.K."/>
        </authorList>
    </citation>
    <scope>NUCLEOTIDE SEQUENCE [LARGE SCALE GENOMIC DNA]</scope>
    <source>
        <strain evidence="2 3">CA14</strain>
    </source>
</reference>